<sequence length="204" mass="23507">MLLRFLFLISSFNPLLPAAQTCRHTKLSRQFDLRVQLQRREGDDEHSGIIHIRIYSKGKATPRQRLELPSALLYSSEYAGCSNVRSYSTGWGNQREVVDQDFGDIVVADLNFDGRDDLAVKHDSGGNSGAYYTFYLQQPDGTFALHAFLTREVQVFPEKRDRRRRELTAAWPHYCGVGLHTYRCATDGNTYRFVRRKMLGNCEY</sequence>
<dbReference type="RefSeq" id="WP_131852219.1">
    <property type="nucleotide sequence ID" value="NZ_SKFH01000016.1"/>
</dbReference>
<organism evidence="1 2">
    <name type="scientific">Flaviaesturariibacter aridisoli</name>
    <dbReference type="NCBI Taxonomy" id="2545761"/>
    <lineage>
        <taxon>Bacteria</taxon>
        <taxon>Pseudomonadati</taxon>
        <taxon>Bacteroidota</taxon>
        <taxon>Chitinophagia</taxon>
        <taxon>Chitinophagales</taxon>
        <taxon>Chitinophagaceae</taxon>
        <taxon>Flaviaestuariibacter</taxon>
    </lineage>
</organism>
<dbReference type="NCBIfam" id="NF047539">
    <property type="entry name" value="XAC2610_fam"/>
    <property type="match status" value="1"/>
</dbReference>
<reference evidence="1 2" key="1">
    <citation type="submission" date="2019-03" db="EMBL/GenBank/DDBJ databases">
        <authorList>
            <person name="Kim M.K.M."/>
        </authorList>
    </citation>
    <scope>NUCLEOTIDE SEQUENCE [LARGE SCALE GENOMIC DNA]</scope>
    <source>
        <strain evidence="1 2">17J68-15</strain>
    </source>
</reference>
<gene>
    <name evidence="1" type="ORF">E0486_10945</name>
</gene>
<evidence type="ECO:0008006" key="3">
    <source>
        <dbReference type="Google" id="ProtNLM"/>
    </source>
</evidence>
<comment type="caution">
    <text evidence="1">The sequence shown here is derived from an EMBL/GenBank/DDBJ whole genome shotgun (WGS) entry which is preliminary data.</text>
</comment>
<proteinExistence type="predicted"/>
<evidence type="ECO:0000313" key="1">
    <source>
        <dbReference type="EMBL" id="TCZ70465.1"/>
    </source>
</evidence>
<evidence type="ECO:0000313" key="2">
    <source>
        <dbReference type="Proteomes" id="UP000295164"/>
    </source>
</evidence>
<dbReference type="OrthoDB" id="5993839at2"/>
<dbReference type="SUPFAM" id="SSF69318">
    <property type="entry name" value="Integrin alpha N-terminal domain"/>
    <property type="match status" value="1"/>
</dbReference>
<dbReference type="EMBL" id="SKFH01000016">
    <property type="protein sequence ID" value="TCZ70465.1"/>
    <property type="molecule type" value="Genomic_DNA"/>
</dbReference>
<name>A0A4R4E022_9BACT</name>
<dbReference type="Proteomes" id="UP000295164">
    <property type="component" value="Unassembled WGS sequence"/>
</dbReference>
<dbReference type="InterPro" id="IPR058087">
    <property type="entry name" value="XAC2610_dom"/>
</dbReference>
<keyword evidence="2" id="KW-1185">Reference proteome</keyword>
<dbReference type="AlphaFoldDB" id="A0A4R4E022"/>
<dbReference type="InterPro" id="IPR028994">
    <property type="entry name" value="Integrin_alpha_N"/>
</dbReference>
<protein>
    <recommendedName>
        <fullName evidence="3">VCBS repeat-containing protein</fullName>
    </recommendedName>
</protein>
<accession>A0A4R4E022</accession>